<dbReference type="STRING" id="1077348.A0A2G8RMV3"/>
<comment type="caution">
    <text evidence="1">The sequence shown here is derived from an EMBL/GenBank/DDBJ whole genome shotgun (WGS) entry which is preliminary data.</text>
</comment>
<keyword evidence="2" id="KW-1185">Reference proteome</keyword>
<accession>A0A2G8RMV3</accession>
<evidence type="ECO:0000313" key="1">
    <source>
        <dbReference type="EMBL" id="PIL22638.1"/>
    </source>
</evidence>
<proteinExistence type="predicted"/>
<dbReference type="OrthoDB" id="2564984at2759"/>
<sequence length="157" mass="17954">MNGAQMNAGQQYQANLMNMCAAGNHDPSKKYGICGILTAIFCFPCGLICLFTDVEKRCYVGSYRRDLYIRTNSASETYEGEAAALRIEEEEKHPARTGNYTHQALPLISPTPHEQSTERLRCFDQHWQHSRHLRRGHVLHQKGQLSGFVERVAFIRR</sequence>
<reference evidence="1 2" key="1">
    <citation type="journal article" date="2015" name="Sci. Rep.">
        <title>Chromosome-level genome map provides insights into diverse defense mechanisms in the medicinal fungus Ganoderma sinense.</title>
        <authorList>
            <person name="Zhu Y."/>
            <person name="Xu J."/>
            <person name="Sun C."/>
            <person name="Zhou S."/>
            <person name="Xu H."/>
            <person name="Nelson D.R."/>
            <person name="Qian J."/>
            <person name="Song J."/>
            <person name="Luo H."/>
            <person name="Xiang L."/>
            <person name="Li Y."/>
            <person name="Xu Z."/>
            <person name="Ji A."/>
            <person name="Wang L."/>
            <person name="Lu S."/>
            <person name="Hayward A."/>
            <person name="Sun W."/>
            <person name="Li X."/>
            <person name="Schwartz D.C."/>
            <person name="Wang Y."/>
            <person name="Chen S."/>
        </authorList>
    </citation>
    <scope>NUCLEOTIDE SEQUENCE [LARGE SCALE GENOMIC DNA]</scope>
    <source>
        <strain evidence="1 2">ZZ0214-1</strain>
    </source>
</reference>
<dbReference type="Proteomes" id="UP000230002">
    <property type="component" value="Unassembled WGS sequence"/>
</dbReference>
<dbReference type="AlphaFoldDB" id="A0A2G8RMV3"/>
<name>A0A2G8RMV3_9APHY</name>
<dbReference type="EMBL" id="AYKW01000069">
    <property type="protein sequence ID" value="PIL22638.1"/>
    <property type="molecule type" value="Genomic_DNA"/>
</dbReference>
<organism evidence="1 2">
    <name type="scientific">Ganoderma sinense ZZ0214-1</name>
    <dbReference type="NCBI Taxonomy" id="1077348"/>
    <lineage>
        <taxon>Eukaryota</taxon>
        <taxon>Fungi</taxon>
        <taxon>Dikarya</taxon>
        <taxon>Basidiomycota</taxon>
        <taxon>Agaricomycotina</taxon>
        <taxon>Agaricomycetes</taxon>
        <taxon>Polyporales</taxon>
        <taxon>Polyporaceae</taxon>
        <taxon>Ganoderma</taxon>
    </lineage>
</organism>
<gene>
    <name evidence="1" type="ORF">GSI_15329</name>
</gene>
<evidence type="ECO:0000313" key="2">
    <source>
        <dbReference type="Proteomes" id="UP000230002"/>
    </source>
</evidence>
<protein>
    <submittedName>
        <fullName evidence="1">Uncharacterized protein</fullName>
    </submittedName>
</protein>